<evidence type="ECO:0000256" key="2">
    <source>
        <dbReference type="SAM" id="Phobius"/>
    </source>
</evidence>
<keyword evidence="2" id="KW-0812">Transmembrane</keyword>
<keyword evidence="2" id="KW-0472">Membrane</keyword>
<feature type="region of interest" description="Disordered" evidence="1">
    <location>
        <begin position="126"/>
        <end position="208"/>
    </location>
</feature>
<gene>
    <name evidence="3" type="ORF">LSINAPIS_LOCUS7039</name>
</gene>
<evidence type="ECO:0000313" key="4">
    <source>
        <dbReference type="Proteomes" id="UP000324832"/>
    </source>
</evidence>
<organism evidence="3 4">
    <name type="scientific">Leptidea sinapis</name>
    <dbReference type="NCBI Taxonomy" id="189913"/>
    <lineage>
        <taxon>Eukaryota</taxon>
        <taxon>Metazoa</taxon>
        <taxon>Ecdysozoa</taxon>
        <taxon>Arthropoda</taxon>
        <taxon>Hexapoda</taxon>
        <taxon>Insecta</taxon>
        <taxon>Pterygota</taxon>
        <taxon>Neoptera</taxon>
        <taxon>Endopterygota</taxon>
        <taxon>Lepidoptera</taxon>
        <taxon>Glossata</taxon>
        <taxon>Ditrysia</taxon>
        <taxon>Papilionoidea</taxon>
        <taxon>Pieridae</taxon>
        <taxon>Dismorphiinae</taxon>
        <taxon>Leptidea</taxon>
    </lineage>
</organism>
<feature type="compositionally biased region" description="Low complexity" evidence="1">
    <location>
        <begin position="172"/>
        <end position="208"/>
    </location>
</feature>
<feature type="compositionally biased region" description="Low complexity" evidence="1">
    <location>
        <begin position="83"/>
        <end position="96"/>
    </location>
</feature>
<sequence length="208" mass="21396">MLIGKHVYSYCHHSDINMKYVCVLLIIALFVGSSFQRCLNNKVKRAAEVEDTTSVGNTIDITFATEAGLEDADDDSTNESVDDTASTADAETSTSSRAGDITGITFAATDTGLGNADDDSTNEIKRAADESTSVTTGTGSGDDTTAVTESVDDTNSNDDASNCSCLEDISSAGDATDNTFATTTAGSSDANDDATASTNNANTTASSK</sequence>
<feature type="compositionally biased region" description="Low complexity" evidence="1">
    <location>
        <begin position="131"/>
        <end position="148"/>
    </location>
</feature>
<keyword evidence="2" id="KW-1133">Transmembrane helix</keyword>
<keyword evidence="4" id="KW-1185">Reference proteome</keyword>
<dbReference type="AlphaFoldDB" id="A0A5E4QCD9"/>
<evidence type="ECO:0000313" key="3">
    <source>
        <dbReference type="EMBL" id="VVC95292.1"/>
    </source>
</evidence>
<dbReference type="EMBL" id="FZQP02002260">
    <property type="protein sequence ID" value="VVC95292.1"/>
    <property type="molecule type" value="Genomic_DNA"/>
</dbReference>
<proteinExistence type="predicted"/>
<feature type="compositionally biased region" description="Acidic residues" evidence="1">
    <location>
        <begin position="68"/>
        <end position="82"/>
    </location>
</feature>
<reference evidence="3 4" key="1">
    <citation type="submission" date="2017-07" db="EMBL/GenBank/DDBJ databases">
        <authorList>
            <person name="Talla V."/>
            <person name="Backstrom N."/>
        </authorList>
    </citation>
    <scope>NUCLEOTIDE SEQUENCE [LARGE SCALE GENOMIC DNA]</scope>
</reference>
<feature type="transmembrane region" description="Helical" evidence="2">
    <location>
        <begin position="16"/>
        <end position="35"/>
    </location>
</feature>
<accession>A0A5E4QCD9</accession>
<dbReference type="Proteomes" id="UP000324832">
    <property type="component" value="Unassembled WGS sequence"/>
</dbReference>
<protein>
    <submittedName>
        <fullName evidence="3">Uncharacterized protein</fullName>
    </submittedName>
</protein>
<name>A0A5E4QCD9_9NEOP</name>
<feature type="region of interest" description="Disordered" evidence="1">
    <location>
        <begin position="66"/>
        <end position="96"/>
    </location>
</feature>
<evidence type="ECO:0000256" key="1">
    <source>
        <dbReference type="SAM" id="MobiDB-lite"/>
    </source>
</evidence>